<dbReference type="Proteomes" id="UP000306630">
    <property type="component" value="Unassembled WGS sequence"/>
</dbReference>
<organism evidence="2 3">
    <name type="scientific">Muribaculum intestinale</name>
    <dbReference type="NCBI Taxonomy" id="1796646"/>
    <lineage>
        <taxon>Bacteria</taxon>
        <taxon>Pseudomonadati</taxon>
        <taxon>Bacteroidota</taxon>
        <taxon>Bacteroidia</taxon>
        <taxon>Bacteroidales</taxon>
        <taxon>Muribaculaceae</taxon>
        <taxon>Muribaculum</taxon>
    </lineage>
</organism>
<feature type="domain" description="Lantibiotic dehydratase N-terminal" evidence="1">
    <location>
        <begin position="11"/>
        <end position="643"/>
    </location>
</feature>
<dbReference type="Pfam" id="PF04738">
    <property type="entry name" value="Lant_dehydr_N"/>
    <property type="match status" value="1"/>
</dbReference>
<dbReference type="InterPro" id="IPR006827">
    <property type="entry name" value="Lant_deHydtase_N"/>
</dbReference>
<accession>A0A4S2G3Y2</accession>
<evidence type="ECO:0000313" key="2">
    <source>
        <dbReference type="EMBL" id="TGY76677.1"/>
    </source>
</evidence>
<dbReference type="AlphaFoldDB" id="A0A4S2G3Y2"/>
<gene>
    <name evidence="2" type="ORF">E5333_00010</name>
</gene>
<evidence type="ECO:0000313" key="3">
    <source>
        <dbReference type="Proteomes" id="UP000306630"/>
    </source>
</evidence>
<sequence>MKYDMLCSSEIFRNSLYHASAEFHRQVTTDSKKNQKMEKSLYKYLSRAATRCTPFGRFAAVGTFHVTDSTCLERPNFLPMNSHLTIETAFLEKLALKLHCKEVLTHLTLRPNPTLFDSGKEYHYEARPQNSITRCYTVESTPILKAIVRLLKKHNSSEELYTVIKDEFEIDQDSFNNYLLQLIKSGIIITELIPQILNKECYLHTLITISKKSKTEDITRQLTECADFIYSINEKTANAIDTIEEFKQREWVKQLHKGDAQIVQCDSYLNACCDFSISHETVRHIEELLLLNRMLSTGGTPYALVQFRNRYETKYENSMQQLIKVLDEETGIGYGDMQKTEQYGMFKGLVRGGNYKPQSTFTLSKVQRMLLNVIESPDYNHGSIALEKYFKPDFTHELPQVNIGQSFNAMFQIIGDNRNEFEVSELRFCGPSALNLLARFTDGNTDIDKLCNEIATKESQNVNPDEILGEISHIPNSRSINVLHRKPWHKCSIEYLSPCENKTEILPISDLWIHIESGVIRLYSKTLKKYIVPRISSAHNHHNNCDVLYQFLGDLQSQHNGLTNVFTWGSLENLFSHLPRLTYKKIILSPEKWKIKIDSFKSKSNPDIDGLRKMLNDTGCPSTLLFREGDNCLWIDTSSNTSLSGLLDATRQRCDVWVEEFIAPSDRIGINECILPFIKNI</sequence>
<comment type="caution">
    <text evidence="2">The sequence shown here is derived from an EMBL/GenBank/DDBJ whole genome shotgun (WGS) entry which is preliminary data.</text>
</comment>
<name>A0A4S2G3Y2_9BACT</name>
<evidence type="ECO:0000259" key="1">
    <source>
        <dbReference type="Pfam" id="PF04738"/>
    </source>
</evidence>
<dbReference type="EMBL" id="SRYD01000001">
    <property type="protein sequence ID" value="TGY76677.1"/>
    <property type="molecule type" value="Genomic_DNA"/>
</dbReference>
<reference evidence="2 3" key="1">
    <citation type="submission" date="2019-04" db="EMBL/GenBank/DDBJ databases">
        <title>Microbes associate with the intestines of laboratory mice.</title>
        <authorList>
            <person name="Navarre W."/>
            <person name="Wong E."/>
            <person name="Huang K."/>
            <person name="Tropini C."/>
            <person name="Ng K."/>
            <person name="Yu B."/>
        </authorList>
    </citation>
    <scope>NUCLEOTIDE SEQUENCE [LARGE SCALE GENOMIC DNA]</scope>
    <source>
        <strain evidence="2 3">NM06_A21</strain>
    </source>
</reference>
<protein>
    <recommendedName>
        <fullName evidence="1">Lantibiotic dehydratase N-terminal domain-containing protein</fullName>
    </recommendedName>
</protein>
<proteinExistence type="predicted"/>